<keyword evidence="5" id="KW-1185">Reference proteome</keyword>
<dbReference type="InterPro" id="IPR000618">
    <property type="entry name" value="Insect_cuticle"/>
</dbReference>
<evidence type="ECO:0000313" key="5">
    <source>
        <dbReference type="Proteomes" id="UP000887116"/>
    </source>
</evidence>
<name>A0A8X6I0M7_TRICU</name>
<feature type="chain" id="PRO_5036503678" evidence="3">
    <location>
        <begin position="22"/>
        <end position="180"/>
    </location>
</feature>
<evidence type="ECO:0000256" key="2">
    <source>
        <dbReference type="PROSITE-ProRule" id="PRU00497"/>
    </source>
</evidence>
<dbReference type="GO" id="GO:0008010">
    <property type="term" value="F:structural constituent of chitin-based larval cuticle"/>
    <property type="evidence" value="ECO:0007669"/>
    <property type="project" value="TreeGrafter"/>
</dbReference>
<reference evidence="4" key="1">
    <citation type="submission" date="2020-07" db="EMBL/GenBank/DDBJ databases">
        <title>Multicomponent nature underlies the extraordinary mechanical properties of spider dragline silk.</title>
        <authorList>
            <person name="Kono N."/>
            <person name="Nakamura H."/>
            <person name="Mori M."/>
            <person name="Yoshida Y."/>
            <person name="Ohtoshi R."/>
            <person name="Malay A.D."/>
            <person name="Moran D.A.P."/>
            <person name="Tomita M."/>
            <person name="Numata K."/>
            <person name="Arakawa K."/>
        </authorList>
    </citation>
    <scope>NUCLEOTIDE SEQUENCE</scope>
</reference>
<dbReference type="PANTHER" id="PTHR10380:SF173">
    <property type="entry name" value="CUTICULAR PROTEIN 47EF, ISOFORM C-RELATED"/>
    <property type="match status" value="1"/>
</dbReference>
<dbReference type="Proteomes" id="UP000887116">
    <property type="component" value="Unassembled WGS sequence"/>
</dbReference>
<evidence type="ECO:0000313" key="4">
    <source>
        <dbReference type="EMBL" id="GFR33556.1"/>
    </source>
</evidence>
<evidence type="ECO:0000256" key="1">
    <source>
        <dbReference type="ARBA" id="ARBA00022460"/>
    </source>
</evidence>
<keyword evidence="3" id="KW-0732">Signal</keyword>
<feature type="signal peptide" evidence="3">
    <location>
        <begin position="1"/>
        <end position="21"/>
    </location>
</feature>
<dbReference type="OrthoDB" id="8251006at2759"/>
<organism evidence="4 5">
    <name type="scientific">Trichonephila clavata</name>
    <name type="common">Joro spider</name>
    <name type="synonym">Nephila clavata</name>
    <dbReference type="NCBI Taxonomy" id="2740835"/>
    <lineage>
        <taxon>Eukaryota</taxon>
        <taxon>Metazoa</taxon>
        <taxon>Ecdysozoa</taxon>
        <taxon>Arthropoda</taxon>
        <taxon>Chelicerata</taxon>
        <taxon>Arachnida</taxon>
        <taxon>Araneae</taxon>
        <taxon>Araneomorphae</taxon>
        <taxon>Entelegynae</taxon>
        <taxon>Araneoidea</taxon>
        <taxon>Nephilidae</taxon>
        <taxon>Trichonephila</taxon>
    </lineage>
</organism>
<dbReference type="EMBL" id="BMAO01039769">
    <property type="protein sequence ID" value="GFR33556.1"/>
    <property type="molecule type" value="Genomic_DNA"/>
</dbReference>
<dbReference type="AlphaFoldDB" id="A0A8X6I0M7"/>
<dbReference type="GO" id="GO:0062129">
    <property type="term" value="C:chitin-based extracellular matrix"/>
    <property type="evidence" value="ECO:0007669"/>
    <property type="project" value="TreeGrafter"/>
</dbReference>
<protein>
    <submittedName>
        <fullName evidence="4">Cuticle protein 10.9</fullName>
    </submittedName>
</protein>
<dbReference type="PROSITE" id="PS51155">
    <property type="entry name" value="CHIT_BIND_RR_2"/>
    <property type="match status" value="1"/>
</dbReference>
<evidence type="ECO:0000256" key="3">
    <source>
        <dbReference type="SAM" id="SignalP"/>
    </source>
</evidence>
<proteinExistence type="predicted"/>
<accession>A0A8X6I0M7</accession>
<dbReference type="InterPro" id="IPR050468">
    <property type="entry name" value="Cuticle_Struct_Prot"/>
</dbReference>
<dbReference type="Pfam" id="PF00379">
    <property type="entry name" value="Chitin_bind_4"/>
    <property type="match status" value="1"/>
</dbReference>
<sequence length="180" mass="21223">MKKVTCCLCLLFFLGCEGTAPKRFLLRRVGDEYDVTPISHQNYVHHKPYPYRFGYNVKDEKGNAHYHKEESDEYNHKTGSYGYTDAYGIYRHVDYIADHEGFRAKIRTNEPGTDNYHPAHVYLNAERPPPHVYHKKPYHIEEPLLHHQEDEYEAYQPNVKERVAYIPVLSPPGNSNHKEY</sequence>
<dbReference type="PROSITE" id="PS51257">
    <property type="entry name" value="PROKAR_LIPOPROTEIN"/>
    <property type="match status" value="1"/>
</dbReference>
<comment type="caution">
    <text evidence="4">The sequence shown here is derived from an EMBL/GenBank/DDBJ whole genome shotgun (WGS) entry which is preliminary data.</text>
</comment>
<dbReference type="PANTHER" id="PTHR10380">
    <property type="entry name" value="CUTICLE PROTEIN"/>
    <property type="match status" value="1"/>
</dbReference>
<keyword evidence="1 2" id="KW-0193">Cuticle</keyword>
<gene>
    <name evidence="4" type="primary">NCL1_12380</name>
    <name evidence="4" type="ORF">TNCT_273461</name>
</gene>